<feature type="domain" description="Pyridoxamine 5'-phosphate oxidase N-terminal" evidence="1">
    <location>
        <begin position="35"/>
        <end position="151"/>
    </location>
</feature>
<dbReference type="PANTHER" id="PTHR42815:SF2">
    <property type="entry name" value="FAD-BINDING, PUTATIVE (AFU_ORTHOLOGUE AFUA_6G07600)-RELATED"/>
    <property type="match status" value="1"/>
</dbReference>
<protein>
    <submittedName>
        <fullName evidence="2">Pyridoxamine 5'-phosphate oxidase family protein</fullName>
    </submittedName>
</protein>
<dbReference type="Proteomes" id="UP001440612">
    <property type="component" value="Chromosome"/>
</dbReference>
<accession>A0ABZ2V9S3</accession>
<evidence type="ECO:0000313" key="3">
    <source>
        <dbReference type="Proteomes" id="UP001440612"/>
    </source>
</evidence>
<dbReference type="NCBIfam" id="TIGR04025">
    <property type="entry name" value="PPOX_FMN_DR2398"/>
    <property type="match status" value="1"/>
</dbReference>
<dbReference type="Pfam" id="PF01243">
    <property type="entry name" value="PNPOx_N"/>
    <property type="match status" value="1"/>
</dbReference>
<dbReference type="InterPro" id="IPR011576">
    <property type="entry name" value="Pyridox_Oxase_N"/>
</dbReference>
<dbReference type="RefSeq" id="WP_341368149.1">
    <property type="nucleotide sequence ID" value="NZ_CP150951.2"/>
</dbReference>
<evidence type="ECO:0000313" key="2">
    <source>
        <dbReference type="EMBL" id="WZC50039.1"/>
    </source>
</evidence>
<keyword evidence="3" id="KW-1185">Reference proteome</keyword>
<organism evidence="2 3">
    <name type="scientific">Yoonia phaeophyticola</name>
    <dbReference type="NCBI Taxonomy" id="3137369"/>
    <lineage>
        <taxon>Bacteria</taxon>
        <taxon>Pseudomonadati</taxon>
        <taxon>Pseudomonadota</taxon>
        <taxon>Alphaproteobacteria</taxon>
        <taxon>Rhodobacterales</taxon>
        <taxon>Paracoccaceae</taxon>
        <taxon>Yoonia</taxon>
    </lineage>
</organism>
<reference evidence="3" key="1">
    <citation type="submission" date="2024-04" db="EMBL/GenBank/DDBJ databases">
        <title>Phylogenomic analyses of a clade within the roseobacter group suggest taxonomic reassignments of species of the genera Aestuariivita, Citreicella, Loktanella, Nautella, Pelagibaca, Ruegeria, Thalassobius, Thiobacimonas and Tropicibacter, and the proposal o.</title>
        <authorList>
            <person name="Jeon C.O."/>
        </authorList>
    </citation>
    <scope>NUCLEOTIDE SEQUENCE [LARGE SCALE GENOMIC DNA]</scope>
    <source>
        <strain evidence="3">BS5-3</strain>
    </source>
</reference>
<dbReference type="EMBL" id="CP150951">
    <property type="protein sequence ID" value="WZC50039.1"/>
    <property type="molecule type" value="Genomic_DNA"/>
</dbReference>
<sequence length="204" mass="22208">MGSHIVKDIAELEALYGTPGKASLIKVADHLTPLYTKWIMASRLCIVSTVGPEGTDGSPRGDDGPVVQMQDNKTLLMPDWRGNNRMDTLRNIVADGRISLMFIVPGSNNVIRVNGTAEVSLDPDLLARFEQKNRVPRSVAVIHVAEIYSQCARALMRAKTWTAGDESAGLPSVGELLAEQEKGFDGSAYDADWHERAAATMWTA</sequence>
<dbReference type="PANTHER" id="PTHR42815">
    <property type="entry name" value="FAD-BINDING, PUTATIVE (AFU_ORTHOLOGUE AFUA_6G07600)-RELATED"/>
    <property type="match status" value="1"/>
</dbReference>
<dbReference type="InterPro" id="IPR024029">
    <property type="entry name" value="Pyridox_Oxase_FMN-dep"/>
</dbReference>
<dbReference type="SUPFAM" id="SSF50475">
    <property type="entry name" value="FMN-binding split barrel"/>
    <property type="match status" value="1"/>
</dbReference>
<name>A0ABZ2V9S3_9RHOB</name>
<proteinExistence type="predicted"/>
<gene>
    <name evidence="2" type="ORF">AABB29_05175</name>
</gene>
<dbReference type="InterPro" id="IPR012349">
    <property type="entry name" value="Split_barrel_FMN-bd"/>
</dbReference>
<dbReference type="Gene3D" id="2.30.110.10">
    <property type="entry name" value="Electron Transport, Fmn-binding Protein, Chain A"/>
    <property type="match status" value="1"/>
</dbReference>
<evidence type="ECO:0000259" key="1">
    <source>
        <dbReference type="Pfam" id="PF01243"/>
    </source>
</evidence>